<dbReference type="Gene3D" id="3.40.50.720">
    <property type="entry name" value="NAD(P)-binding Rossmann-like Domain"/>
    <property type="match status" value="1"/>
</dbReference>
<dbReference type="InterPro" id="IPR036291">
    <property type="entry name" value="NAD(P)-bd_dom_sf"/>
</dbReference>
<reference evidence="2" key="1">
    <citation type="submission" date="2022-11" db="EMBL/GenBank/DDBJ databases">
        <authorList>
            <person name="Petersen C."/>
        </authorList>
    </citation>
    <scope>NUCLEOTIDE SEQUENCE</scope>
    <source>
        <strain evidence="2">IBT 34128</strain>
    </source>
</reference>
<comment type="caution">
    <text evidence="2">The sequence shown here is derived from an EMBL/GenBank/DDBJ whole genome shotgun (WGS) entry which is preliminary data.</text>
</comment>
<dbReference type="AlphaFoldDB" id="A0A9W9FRY4"/>
<gene>
    <name evidence="2" type="ORF">NUU61_002688</name>
</gene>
<reference evidence="2" key="2">
    <citation type="journal article" date="2023" name="IMA Fungus">
        <title>Comparative genomic study of the Penicillium genus elucidates a diverse pangenome and 15 lateral gene transfer events.</title>
        <authorList>
            <person name="Petersen C."/>
            <person name="Sorensen T."/>
            <person name="Nielsen M.R."/>
            <person name="Sondergaard T.E."/>
            <person name="Sorensen J.L."/>
            <person name="Fitzpatrick D.A."/>
            <person name="Frisvad J.C."/>
            <person name="Nielsen K.L."/>
        </authorList>
    </citation>
    <scope>NUCLEOTIDE SEQUENCE</scope>
    <source>
        <strain evidence="2">IBT 34128</strain>
    </source>
</reference>
<dbReference type="RefSeq" id="XP_056514337.1">
    <property type="nucleotide sequence ID" value="XM_056653270.1"/>
</dbReference>
<evidence type="ECO:0000313" key="2">
    <source>
        <dbReference type="EMBL" id="KAJ5105341.1"/>
    </source>
</evidence>
<feature type="region of interest" description="Disordered" evidence="1">
    <location>
        <begin position="1"/>
        <end position="29"/>
    </location>
</feature>
<evidence type="ECO:0000313" key="3">
    <source>
        <dbReference type="Proteomes" id="UP001141434"/>
    </source>
</evidence>
<proteinExistence type="predicted"/>
<dbReference type="EMBL" id="JAPMSZ010000004">
    <property type="protein sequence ID" value="KAJ5105341.1"/>
    <property type="molecule type" value="Genomic_DNA"/>
</dbReference>
<name>A0A9W9FRY4_9EURO</name>
<sequence>MSHQRSDGNVHGLDVREAKPSQGDRPRPVSELFRLDNRTIISEVEHAAKKYDRRLTYCSPDATNEDAVRETFAKFMPALRLPLKGLVACAGLSRNGPATEFPIGDFRRVPNTNVGGGDIPHCSSSGQRVDQNQHNRQHGAGGQYEWIRIQQAESGEGRRADLRFKAYMPIHRSTRQVFSTPIDNMNSEKRRNIVDPVT</sequence>
<organism evidence="2 3">
    <name type="scientific">Penicillium alfredii</name>
    <dbReference type="NCBI Taxonomy" id="1506179"/>
    <lineage>
        <taxon>Eukaryota</taxon>
        <taxon>Fungi</taxon>
        <taxon>Dikarya</taxon>
        <taxon>Ascomycota</taxon>
        <taxon>Pezizomycotina</taxon>
        <taxon>Eurotiomycetes</taxon>
        <taxon>Eurotiomycetidae</taxon>
        <taxon>Eurotiales</taxon>
        <taxon>Aspergillaceae</taxon>
        <taxon>Penicillium</taxon>
    </lineage>
</organism>
<accession>A0A9W9FRY4</accession>
<protein>
    <submittedName>
        <fullName evidence="2">Short-chain dehydrogenase</fullName>
    </submittedName>
</protein>
<dbReference type="SUPFAM" id="SSF51735">
    <property type="entry name" value="NAD(P)-binding Rossmann-fold domains"/>
    <property type="match status" value="1"/>
</dbReference>
<dbReference type="Proteomes" id="UP001141434">
    <property type="component" value="Unassembled WGS sequence"/>
</dbReference>
<evidence type="ECO:0000256" key="1">
    <source>
        <dbReference type="SAM" id="MobiDB-lite"/>
    </source>
</evidence>
<dbReference type="GeneID" id="81392438"/>
<keyword evidence="3" id="KW-1185">Reference proteome</keyword>